<proteinExistence type="inferred from homology"/>
<feature type="domain" description="Cell envelope-related transcriptional attenuator" evidence="3">
    <location>
        <begin position="107"/>
        <end position="264"/>
    </location>
</feature>
<dbReference type="eggNOG" id="COG1316">
    <property type="taxonomic scope" value="Bacteria"/>
</dbReference>
<comment type="similarity">
    <text evidence="1">Belongs to the LytR/CpsA/Psr (LCP) family.</text>
</comment>
<sequence>MSKNHQEPPRSKSRSVSSKKKRRRRKKRQRRIMMFITLMLLFVIGFGTFYGYSMLSGIKHDKISSNKSELGVSKENINMLKKYDTYNKVTNIALFGLDQRSEDEPSRSDAVMIVSIDKAHKKVKLTSVMRDSYVSIDGHGNDKLTHAYAYGGPELSIKTLNENFKLNITDYAAVNFFDMEKIIDSLGGVNLDIKQYEVKEINKYIKEIADITGTPYTPLSGTGSQTLSGRQALSYTRIRSVGNGDFERTSRQRIVLQALLSKIKEGGILGLPKNISKLAPMVRTSLGTGEMMGMGLSLFLSGTTEIETARIPVDGTFPDGGKMIKGTWYLPFDKEKNIDYLHKYIYEDIHPNK</sequence>
<dbReference type="EMBL" id="FOOE01000004">
    <property type="protein sequence ID" value="SFF60337.1"/>
    <property type="molecule type" value="Genomic_DNA"/>
</dbReference>
<name>A0A1I2K549_9CLOT</name>
<reference evidence="4 5" key="1">
    <citation type="submission" date="2016-10" db="EMBL/GenBank/DDBJ databases">
        <authorList>
            <person name="de Groot N.N."/>
        </authorList>
    </citation>
    <scope>NUCLEOTIDE SEQUENCE [LARGE SCALE GENOMIC DNA]</scope>
    <source>
        <strain evidence="4 5">NLAE-zl-G419</strain>
    </source>
</reference>
<dbReference type="InterPro" id="IPR004474">
    <property type="entry name" value="LytR_CpsA_psr"/>
</dbReference>
<dbReference type="GeneID" id="90543644"/>
<dbReference type="InterPro" id="IPR050922">
    <property type="entry name" value="LytR/CpsA/Psr_CW_biosynth"/>
</dbReference>
<protein>
    <submittedName>
        <fullName evidence="4">Transcriptional attenuator, LytR family</fullName>
    </submittedName>
</protein>
<dbReference type="Proteomes" id="UP000182135">
    <property type="component" value="Unassembled WGS sequence"/>
</dbReference>
<dbReference type="AlphaFoldDB" id="A0A1I2K549"/>
<accession>A0A1I2K549</accession>
<evidence type="ECO:0000256" key="2">
    <source>
        <dbReference type="SAM" id="MobiDB-lite"/>
    </source>
</evidence>
<dbReference type="STRING" id="1529.SAMN04487885_1044"/>
<feature type="compositionally biased region" description="Basic and acidic residues" evidence="2">
    <location>
        <begin position="1"/>
        <end position="10"/>
    </location>
</feature>
<feature type="region of interest" description="Disordered" evidence="2">
    <location>
        <begin position="1"/>
        <end position="28"/>
    </location>
</feature>
<evidence type="ECO:0000313" key="4">
    <source>
        <dbReference type="EMBL" id="SFF60337.1"/>
    </source>
</evidence>
<dbReference type="OrthoDB" id="9782542at2"/>
<evidence type="ECO:0000256" key="1">
    <source>
        <dbReference type="ARBA" id="ARBA00006068"/>
    </source>
</evidence>
<feature type="compositionally biased region" description="Basic residues" evidence="2">
    <location>
        <begin position="11"/>
        <end position="28"/>
    </location>
</feature>
<dbReference type="RefSeq" id="WP_083405163.1">
    <property type="nucleotide sequence ID" value="NZ_BAAACD010000006.1"/>
</dbReference>
<dbReference type="PANTHER" id="PTHR33392:SF6">
    <property type="entry name" value="POLYISOPRENYL-TEICHOIC ACID--PEPTIDOGLYCAN TEICHOIC ACID TRANSFERASE TAGU"/>
    <property type="match status" value="1"/>
</dbReference>
<dbReference type="PANTHER" id="PTHR33392">
    <property type="entry name" value="POLYISOPRENYL-TEICHOIC ACID--PEPTIDOGLYCAN TEICHOIC ACID TRANSFERASE TAGU"/>
    <property type="match status" value="1"/>
</dbReference>
<dbReference type="NCBIfam" id="TIGR00350">
    <property type="entry name" value="lytR_cpsA_psr"/>
    <property type="match status" value="1"/>
</dbReference>
<keyword evidence="5" id="KW-1185">Reference proteome</keyword>
<organism evidence="4 5">
    <name type="scientific">Clostridium cadaveris</name>
    <dbReference type="NCBI Taxonomy" id="1529"/>
    <lineage>
        <taxon>Bacteria</taxon>
        <taxon>Bacillati</taxon>
        <taxon>Bacillota</taxon>
        <taxon>Clostridia</taxon>
        <taxon>Eubacteriales</taxon>
        <taxon>Clostridiaceae</taxon>
        <taxon>Clostridium</taxon>
    </lineage>
</organism>
<dbReference type="Pfam" id="PF03816">
    <property type="entry name" value="LytR_cpsA_psr"/>
    <property type="match status" value="1"/>
</dbReference>
<evidence type="ECO:0000313" key="5">
    <source>
        <dbReference type="Proteomes" id="UP000182135"/>
    </source>
</evidence>
<dbReference type="Gene3D" id="3.40.630.190">
    <property type="entry name" value="LCP protein"/>
    <property type="match status" value="1"/>
</dbReference>
<evidence type="ECO:0000259" key="3">
    <source>
        <dbReference type="Pfam" id="PF03816"/>
    </source>
</evidence>
<gene>
    <name evidence="4" type="ORF">SAMN04487885_1044</name>
</gene>